<dbReference type="Gene3D" id="2.60.40.1080">
    <property type="match status" value="1"/>
</dbReference>
<protein>
    <submittedName>
        <fullName evidence="2">Plastocyanin</fullName>
    </submittedName>
</protein>
<accession>A0ABU1RTR5</accession>
<feature type="non-terminal residue" evidence="2">
    <location>
        <position position="872"/>
    </location>
</feature>
<dbReference type="EMBL" id="JAVDTT010000003">
    <property type="protein sequence ID" value="MDR6842167.1"/>
    <property type="molecule type" value="Genomic_DNA"/>
</dbReference>
<organism evidence="2 3">
    <name type="scientific">Pseudoxanthomonas sacheonensis</name>
    <dbReference type="NCBI Taxonomy" id="443615"/>
    <lineage>
        <taxon>Bacteria</taxon>
        <taxon>Pseudomonadati</taxon>
        <taxon>Pseudomonadota</taxon>
        <taxon>Gammaproteobacteria</taxon>
        <taxon>Lysobacterales</taxon>
        <taxon>Lysobacteraceae</taxon>
        <taxon>Pseudoxanthomonas</taxon>
    </lineage>
</organism>
<dbReference type="SUPFAM" id="SSF81296">
    <property type="entry name" value="E set domains"/>
    <property type="match status" value="1"/>
</dbReference>
<dbReference type="Proteomes" id="UP001254759">
    <property type="component" value="Unassembled WGS sequence"/>
</dbReference>
<keyword evidence="1" id="KW-0732">Signal</keyword>
<feature type="signal peptide" evidence="1">
    <location>
        <begin position="1"/>
        <end position="44"/>
    </location>
</feature>
<dbReference type="RefSeq" id="WP_310093767.1">
    <property type="nucleotide sequence ID" value="NZ_JAVDTT010000003.1"/>
</dbReference>
<comment type="caution">
    <text evidence="2">The sequence shown here is derived from an EMBL/GenBank/DDBJ whole genome shotgun (WGS) entry which is preliminary data.</text>
</comment>
<dbReference type="InterPro" id="IPR014756">
    <property type="entry name" value="Ig_E-set"/>
</dbReference>
<evidence type="ECO:0000313" key="2">
    <source>
        <dbReference type="EMBL" id="MDR6842167.1"/>
    </source>
</evidence>
<gene>
    <name evidence="2" type="ORF">J2W94_002461</name>
</gene>
<evidence type="ECO:0000313" key="3">
    <source>
        <dbReference type="Proteomes" id="UP001254759"/>
    </source>
</evidence>
<dbReference type="InterPro" id="IPR013783">
    <property type="entry name" value="Ig-like_fold"/>
</dbReference>
<keyword evidence="3" id="KW-1185">Reference proteome</keyword>
<evidence type="ECO:0000256" key="1">
    <source>
        <dbReference type="SAM" id="SignalP"/>
    </source>
</evidence>
<reference evidence="2 3" key="1">
    <citation type="submission" date="2023-07" db="EMBL/GenBank/DDBJ databases">
        <title>Sorghum-associated microbial communities from plants grown in Nebraska, USA.</title>
        <authorList>
            <person name="Schachtman D."/>
        </authorList>
    </citation>
    <scope>NUCLEOTIDE SEQUENCE [LARGE SCALE GENOMIC DNA]</scope>
    <source>
        <strain evidence="2 3">BE107</strain>
    </source>
</reference>
<name>A0ABU1RTR5_9GAMM</name>
<feature type="chain" id="PRO_5046785298" evidence="1">
    <location>
        <begin position="45"/>
        <end position="872"/>
    </location>
</feature>
<sequence>MAVRSKQEVASKSPMAWPTLAMRAASNLLSLLALSLGLVAQAYADTPVQGAIAVDTQWTVDSAPYVLTGDVVVQGGATLTISPGVVVYMAQGSGLRIQSGSVRANGTSASPVRVLSDKVRLGQPATPGDWNQWVFTTGTVNTRLDYVSFAHGRGLVVNGSAPVFNHLKIENQLGPAVEIDLAASPSGVGNSASGNTFNAVAVPAGDIAGNVRWGLRGIPYLVRTGMVSVGASPTINSISPAAIQQGETATYTLTGTRLTGFTELGFEQAGLSAQLLPGATATQAQFTISATAETPVGSALLLAMTDAGLAKSGPLEVTQAQPTLTSLSPAKLFTGQGSVSVAVVGRGFLPTSKVIVGGNEVATTYQSATEAIAMIEAPAAAANLSVAMRTPDPLSPAEFLTSNSLLLPVETAKLSLKPASATVANGFSRTFTVGIPYPAPSGGMTVALVSSVPSVGSVPSTALVPAGQTTADVSLNATGLGGTVLTASKVGFVSAQSSVTVVAPPTLTLSPASLSVGQGRSVEFTLQSSVAAGPSGLEVSLVSSDPAVVSVPAAVNIASGSKIATVTVTTASLGNATLTAQAFEYAGGSAAISVRPASILLPEGALVAPGLTRSLPLTLSDPAPAGGLLVALQSSNPSIASVPATFTVPAGETAANFNLTGVAVGSVNLSATAIDYQSATTAVVVETVNIGIGSPSLSNLSVPVERTHSYVLTLSRPAPRGGVVIDLSTTNPSIATVAPSSITIAEGEITGNAMKLSLTGITKGGTTLVASSPGMASASLPVTVTGKPVLRIRNANNQLTAVAGKGMRSYPNEVSVGVTTDNLAYLPAQQPGGYVVTLINSDPSKLTVPETVTIPANESEVIFPITGVDLTS</sequence>
<dbReference type="Gene3D" id="2.60.40.10">
    <property type="entry name" value="Immunoglobulins"/>
    <property type="match status" value="2"/>
</dbReference>
<proteinExistence type="predicted"/>